<protein>
    <submittedName>
        <fullName evidence="2">Uncharacterized protein</fullName>
    </submittedName>
</protein>
<proteinExistence type="predicted"/>
<keyword evidence="1" id="KW-0732">Signal</keyword>
<reference evidence="2" key="1">
    <citation type="journal article" date="2023" name="Mol. Phylogenet. Evol.">
        <title>Genome-scale phylogeny and comparative genomics of the fungal order Sordariales.</title>
        <authorList>
            <person name="Hensen N."/>
            <person name="Bonometti L."/>
            <person name="Westerberg I."/>
            <person name="Brannstrom I.O."/>
            <person name="Guillou S."/>
            <person name="Cros-Aarteil S."/>
            <person name="Calhoun S."/>
            <person name="Haridas S."/>
            <person name="Kuo A."/>
            <person name="Mondo S."/>
            <person name="Pangilinan J."/>
            <person name="Riley R."/>
            <person name="LaButti K."/>
            <person name="Andreopoulos B."/>
            <person name="Lipzen A."/>
            <person name="Chen C."/>
            <person name="Yan M."/>
            <person name="Daum C."/>
            <person name="Ng V."/>
            <person name="Clum A."/>
            <person name="Steindorff A."/>
            <person name="Ohm R.A."/>
            <person name="Martin F."/>
            <person name="Silar P."/>
            <person name="Natvig D.O."/>
            <person name="Lalanne C."/>
            <person name="Gautier V."/>
            <person name="Ament-Velasquez S.L."/>
            <person name="Kruys A."/>
            <person name="Hutchinson M.I."/>
            <person name="Powell A.J."/>
            <person name="Barry K."/>
            <person name="Miller A.N."/>
            <person name="Grigoriev I.V."/>
            <person name="Debuchy R."/>
            <person name="Gladieux P."/>
            <person name="Hiltunen Thoren M."/>
            <person name="Johannesson H."/>
        </authorList>
    </citation>
    <scope>NUCLEOTIDE SEQUENCE</scope>
    <source>
        <strain evidence="2">CBS 892.96</strain>
    </source>
</reference>
<accession>A0AAN6WCL8</accession>
<keyword evidence="3" id="KW-1185">Reference proteome</keyword>
<evidence type="ECO:0000256" key="1">
    <source>
        <dbReference type="SAM" id="SignalP"/>
    </source>
</evidence>
<feature type="chain" id="PRO_5042884673" evidence="1">
    <location>
        <begin position="23"/>
        <end position="175"/>
    </location>
</feature>
<gene>
    <name evidence="2" type="ORF">QBC36DRAFT_74568</name>
</gene>
<organism evidence="2 3">
    <name type="scientific">Triangularia setosa</name>
    <dbReference type="NCBI Taxonomy" id="2587417"/>
    <lineage>
        <taxon>Eukaryota</taxon>
        <taxon>Fungi</taxon>
        <taxon>Dikarya</taxon>
        <taxon>Ascomycota</taxon>
        <taxon>Pezizomycotina</taxon>
        <taxon>Sordariomycetes</taxon>
        <taxon>Sordariomycetidae</taxon>
        <taxon>Sordariales</taxon>
        <taxon>Podosporaceae</taxon>
        <taxon>Triangularia</taxon>
    </lineage>
</organism>
<reference evidence="2" key="2">
    <citation type="submission" date="2023-05" db="EMBL/GenBank/DDBJ databases">
        <authorList>
            <consortium name="Lawrence Berkeley National Laboratory"/>
            <person name="Steindorff A."/>
            <person name="Hensen N."/>
            <person name="Bonometti L."/>
            <person name="Westerberg I."/>
            <person name="Brannstrom I.O."/>
            <person name="Guillou S."/>
            <person name="Cros-Aarteil S."/>
            <person name="Calhoun S."/>
            <person name="Haridas S."/>
            <person name="Kuo A."/>
            <person name="Mondo S."/>
            <person name="Pangilinan J."/>
            <person name="Riley R."/>
            <person name="Labutti K."/>
            <person name="Andreopoulos B."/>
            <person name="Lipzen A."/>
            <person name="Chen C."/>
            <person name="Yanf M."/>
            <person name="Daum C."/>
            <person name="Ng V."/>
            <person name="Clum A."/>
            <person name="Ohm R."/>
            <person name="Martin F."/>
            <person name="Silar P."/>
            <person name="Natvig D."/>
            <person name="Lalanne C."/>
            <person name="Gautier V."/>
            <person name="Ament-Velasquez S.L."/>
            <person name="Kruys A."/>
            <person name="Hutchinson M.I."/>
            <person name="Powell A.J."/>
            <person name="Barry K."/>
            <person name="Miller A.N."/>
            <person name="Grigoriev I.V."/>
            <person name="Debuchy R."/>
            <person name="Gladieux P."/>
            <person name="Thoren M.H."/>
            <person name="Johannesson H."/>
        </authorList>
    </citation>
    <scope>NUCLEOTIDE SEQUENCE</scope>
    <source>
        <strain evidence="2">CBS 892.96</strain>
    </source>
</reference>
<dbReference type="EMBL" id="MU866116">
    <property type="protein sequence ID" value="KAK4179489.1"/>
    <property type="molecule type" value="Genomic_DNA"/>
</dbReference>
<feature type="signal peptide" evidence="1">
    <location>
        <begin position="1"/>
        <end position="22"/>
    </location>
</feature>
<dbReference type="Proteomes" id="UP001302321">
    <property type="component" value="Unassembled WGS sequence"/>
</dbReference>
<evidence type="ECO:0000313" key="2">
    <source>
        <dbReference type="EMBL" id="KAK4179489.1"/>
    </source>
</evidence>
<dbReference type="AlphaFoldDB" id="A0AAN6WCL8"/>
<sequence>MGAFLNGTLSFLSFIFSPSVDSLPPSTPTLVTIRGIRFPSDLSTEPHLLTVTTTTQGVNSGPDACWGHVPDLRSYWKTNQGWLWRDSETFRLENQPIASCNGLYVLFYSFDVDNLPQNDRFPEAIYGRRRCFSGDAFVFRIQGDEIGKDLGEDGWAAWQNVPEDILGLDIMKITC</sequence>
<name>A0AAN6WCL8_9PEZI</name>
<comment type="caution">
    <text evidence="2">The sequence shown here is derived from an EMBL/GenBank/DDBJ whole genome shotgun (WGS) entry which is preliminary data.</text>
</comment>
<evidence type="ECO:0000313" key="3">
    <source>
        <dbReference type="Proteomes" id="UP001302321"/>
    </source>
</evidence>